<dbReference type="PANTHER" id="PTHR30329">
    <property type="entry name" value="STATOR ELEMENT OF FLAGELLAR MOTOR COMPLEX"/>
    <property type="match status" value="1"/>
</dbReference>
<reference evidence="6" key="1">
    <citation type="submission" date="2021-05" db="EMBL/GenBank/DDBJ databases">
        <title>The batch submission of Enterobacter spp. strains.</title>
        <authorList>
            <person name="Wei L."/>
            <person name="Wang C."/>
            <person name="Feng Y."/>
            <person name="Zong Z."/>
        </authorList>
    </citation>
    <scope>NUCLEOTIDE SEQUENCE</scope>
    <source>
        <strain evidence="6">090086</strain>
    </source>
</reference>
<dbReference type="PANTHER" id="PTHR30329:SF20">
    <property type="entry name" value="EXPORTED PROTEIN"/>
    <property type="match status" value="1"/>
</dbReference>
<keyword evidence="4" id="KW-0812">Transmembrane</keyword>
<evidence type="ECO:0000256" key="4">
    <source>
        <dbReference type="SAM" id="Phobius"/>
    </source>
</evidence>
<dbReference type="GO" id="GO:0009279">
    <property type="term" value="C:cell outer membrane"/>
    <property type="evidence" value="ECO:0007669"/>
    <property type="project" value="UniProtKB-SubCell"/>
</dbReference>
<comment type="subcellular location">
    <subcellularLocation>
        <location evidence="1">Cell outer membrane</location>
    </subcellularLocation>
</comment>
<dbReference type="InterPro" id="IPR006664">
    <property type="entry name" value="OMP_bac"/>
</dbReference>
<dbReference type="CDD" id="cd07185">
    <property type="entry name" value="OmpA_C-like"/>
    <property type="match status" value="1"/>
</dbReference>
<protein>
    <submittedName>
        <fullName evidence="6">OmpA family protein</fullName>
    </submittedName>
</protein>
<dbReference type="PRINTS" id="PR01021">
    <property type="entry name" value="OMPADOMAIN"/>
</dbReference>
<keyword evidence="2 3" id="KW-0472">Membrane</keyword>
<dbReference type="PROSITE" id="PS51123">
    <property type="entry name" value="OMPA_2"/>
    <property type="match status" value="1"/>
</dbReference>
<name>A0A9Q2WFQ2_9ENTR</name>
<dbReference type="EMBL" id="JAHEVK010000052">
    <property type="protein sequence ID" value="MBT1779840.1"/>
    <property type="molecule type" value="Genomic_DNA"/>
</dbReference>
<evidence type="ECO:0000256" key="1">
    <source>
        <dbReference type="ARBA" id="ARBA00004442"/>
    </source>
</evidence>
<evidence type="ECO:0000259" key="5">
    <source>
        <dbReference type="PROSITE" id="PS51123"/>
    </source>
</evidence>
<dbReference type="Gene3D" id="3.30.1330.60">
    <property type="entry name" value="OmpA-like domain"/>
    <property type="match status" value="1"/>
</dbReference>
<evidence type="ECO:0000256" key="2">
    <source>
        <dbReference type="ARBA" id="ARBA00023136"/>
    </source>
</evidence>
<proteinExistence type="predicted"/>
<gene>
    <name evidence="6" type="ORF">KK080_23990</name>
</gene>
<evidence type="ECO:0000313" key="7">
    <source>
        <dbReference type="Proteomes" id="UP000742934"/>
    </source>
</evidence>
<dbReference type="SUPFAM" id="SSF103088">
    <property type="entry name" value="OmpA-like"/>
    <property type="match status" value="1"/>
</dbReference>
<sequence>MRQLSRTLLTLFAAVLALRLVVDFWPLSTVSRSVLSVCIVLVCGAALWHRWRRRQFVIPVTEHVLPPEDFQGAVVLVCGDTTSLFPPDTVYRETRQGWYIHAQNAEQLPLLAQHLAAVRPALVSQVSVLLALIPEQQTSEEALAQTLRGWRRSITQCRNWLNGVPPVWSVAWISPPDLHPKEEAQWFTVTPELPGVRVRQNGHVALPVTDWQWESGSRASRLYDTLWLDSILALMAHHLTRPLSARQGELPQLNLCAAGICLAPIAATEDNLWQQQIAGITTLCPKPVFALDLLPLPEVLLPYLPRRHGISRRMQNMRLAGGISFVFLALAMLASFINNQRLVRSVGDHLAVYHRLSGTPPEPKQQAQQRLQADSRLLDDWLRRGEPLRYGLGLYQGMRLIPPVEAAINSWTPPPPPRPVIKKIVQGPQTVRLDSMSLFDTGKWALKPASTKLLVNSLVGIKAKPGWLIVVAGHTDSTGDDQSNQVLSLKRAESVRDWMRDTGDVPESCFAVQGYGESRPVATNDTAEGRALNRRV</sequence>
<evidence type="ECO:0000313" key="6">
    <source>
        <dbReference type="EMBL" id="MBT1779840.1"/>
    </source>
</evidence>
<comment type="caution">
    <text evidence="6">The sequence shown here is derived from an EMBL/GenBank/DDBJ whole genome shotgun (WGS) entry which is preliminary data.</text>
</comment>
<keyword evidence="4" id="KW-1133">Transmembrane helix</keyword>
<feature type="domain" description="OmpA-like" evidence="5">
    <location>
        <begin position="426"/>
        <end position="536"/>
    </location>
</feature>
<dbReference type="Pfam" id="PF00691">
    <property type="entry name" value="OmpA"/>
    <property type="match status" value="1"/>
</dbReference>
<feature type="non-terminal residue" evidence="6">
    <location>
        <position position="536"/>
    </location>
</feature>
<feature type="transmembrane region" description="Helical" evidence="4">
    <location>
        <begin position="29"/>
        <end position="48"/>
    </location>
</feature>
<dbReference type="AlphaFoldDB" id="A0A9Q2WFQ2"/>
<evidence type="ECO:0000256" key="3">
    <source>
        <dbReference type="PROSITE-ProRule" id="PRU00473"/>
    </source>
</evidence>
<dbReference type="InterPro" id="IPR050330">
    <property type="entry name" value="Bact_OuterMem_StrucFunc"/>
</dbReference>
<accession>A0A9Q2WFQ2</accession>
<feature type="transmembrane region" description="Helical" evidence="4">
    <location>
        <begin position="316"/>
        <end position="337"/>
    </location>
</feature>
<organism evidence="6 7">
    <name type="scientific">Enterobacter hormaechei subsp. hoffmannii</name>
    <dbReference type="NCBI Taxonomy" id="1812934"/>
    <lineage>
        <taxon>Bacteria</taxon>
        <taxon>Pseudomonadati</taxon>
        <taxon>Pseudomonadota</taxon>
        <taxon>Gammaproteobacteria</taxon>
        <taxon>Enterobacterales</taxon>
        <taxon>Enterobacteriaceae</taxon>
        <taxon>Enterobacter</taxon>
        <taxon>Enterobacter cloacae complex</taxon>
    </lineage>
</organism>
<dbReference type="Proteomes" id="UP000742934">
    <property type="component" value="Unassembled WGS sequence"/>
</dbReference>
<dbReference type="InterPro" id="IPR006665">
    <property type="entry name" value="OmpA-like"/>
</dbReference>
<dbReference type="InterPro" id="IPR036737">
    <property type="entry name" value="OmpA-like_sf"/>
</dbReference>